<feature type="transmembrane region" description="Helical" evidence="7">
    <location>
        <begin position="157"/>
        <end position="178"/>
    </location>
</feature>
<proteinExistence type="inferred from homology"/>
<keyword evidence="4 7" id="KW-0812">Transmembrane</keyword>
<feature type="transmembrane region" description="Helical" evidence="7">
    <location>
        <begin position="262"/>
        <end position="281"/>
    </location>
</feature>
<keyword evidence="6 7" id="KW-0472">Membrane</keyword>
<dbReference type="EMBL" id="CP001068">
    <property type="protein sequence ID" value="ACD26829.1"/>
    <property type="molecule type" value="Genomic_DNA"/>
</dbReference>
<dbReference type="InterPro" id="IPR051447">
    <property type="entry name" value="Lipoprotein-release_system"/>
</dbReference>
<dbReference type="Pfam" id="PF02687">
    <property type="entry name" value="FtsX"/>
    <property type="match status" value="1"/>
</dbReference>
<evidence type="ECO:0000256" key="2">
    <source>
        <dbReference type="ARBA" id="ARBA00005236"/>
    </source>
</evidence>
<dbReference type="HOGENOM" id="CLU_000604_8_6_4"/>
<dbReference type="InterPro" id="IPR003838">
    <property type="entry name" value="ABC3_permease_C"/>
</dbReference>
<dbReference type="AlphaFoldDB" id="B2UE55"/>
<evidence type="ECO:0000259" key="9">
    <source>
        <dbReference type="Pfam" id="PF12704"/>
    </source>
</evidence>
<comment type="similarity">
    <text evidence="2">Belongs to the ABC-4 integral membrane protein family. LolC/E subfamily.</text>
</comment>
<name>B2UE55_RALPJ</name>
<dbReference type="eggNOG" id="COG4591">
    <property type="taxonomic scope" value="Bacteria"/>
</dbReference>
<keyword evidence="3" id="KW-1003">Cell membrane</keyword>
<reference evidence="10" key="1">
    <citation type="submission" date="2008-05" db="EMBL/GenBank/DDBJ databases">
        <title>Complete sequence of chromosome1 of Ralstonia pickettii 12J.</title>
        <authorList>
            <consortium name="US DOE Joint Genome Institute"/>
            <person name="Lucas S."/>
            <person name="Copeland A."/>
            <person name="Lapidus A."/>
            <person name="Glavina del Rio T."/>
            <person name="Dalin E."/>
            <person name="Tice H."/>
            <person name="Bruce D."/>
            <person name="Goodwin L."/>
            <person name="Pitluck S."/>
            <person name="Meincke L."/>
            <person name="Brettin T."/>
            <person name="Detter J.C."/>
            <person name="Han C."/>
            <person name="Kuske C.R."/>
            <person name="Schmutz J."/>
            <person name="Larimer F."/>
            <person name="Land M."/>
            <person name="Hauser L."/>
            <person name="Kyrpides N."/>
            <person name="Mikhailova N."/>
            <person name="Marsh T."/>
            <person name="Richardson P."/>
        </authorList>
    </citation>
    <scope>NUCLEOTIDE SEQUENCE</scope>
    <source>
        <strain evidence="10">12J</strain>
    </source>
</reference>
<evidence type="ECO:0000256" key="4">
    <source>
        <dbReference type="ARBA" id="ARBA00022692"/>
    </source>
</evidence>
<dbReference type="InterPro" id="IPR025857">
    <property type="entry name" value="MacB_PCD"/>
</dbReference>
<dbReference type="STRING" id="402626.Rpic_1691"/>
<comment type="subcellular location">
    <subcellularLocation>
        <location evidence="1">Cell membrane</location>
        <topology evidence="1">Multi-pass membrane protein</topology>
    </subcellularLocation>
</comment>
<evidence type="ECO:0000256" key="3">
    <source>
        <dbReference type="ARBA" id="ARBA00022475"/>
    </source>
</evidence>
<dbReference type="Pfam" id="PF12704">
    <property type="entry name" value="MacB_PCD"/>
    <property type="match status" value="1"/>
</dbReference>
<gene>
    <name evidence="10" type="ordered locus">Rpic_1691</name>
</gene>
<evidence type="ECO:0000256" key="1">
    <source>
        <dbReference type="ARBA" id="ARBA00004651"/>
    </source>
</evidence>
<feature type="domain" description="ABC3 transporter permease C-terminal" evidence="8">
    <location>
        <begin position="157"/>
        <end position="287"/>
    </location>
</feature>
<evidence type="ECO:0000256" key="7">
    <source>
        <dbReference type="SAM" id="Phobius"/>
    </source>
</evidence>
<dbReference type="GO" id="GO:0098797">
    <property type="term" value="C:plasma membrane protein complex"/>
    <property type="evidence" value="ECO:0007669"/>
    <property type="project" value="TreeGrafter"/>
</dbReference>
<dbReference type="KEGG" id="rpi:Rpic_1691"/>
<dbReference type="GO" id="GO:0044874">
    <property type="term" value="P:lipoprotein localization to outer membrane"/>
    <property type="evidence" value="ECO:0007669"/>
    <property type="project" value="TreeGrafter"/>
</dbReference>
<accession>B2UE55</accession>
<evidence type="ECO:0000256" key="6">
    <source>
        <dbReference type="ARBA" id="ARBA00023136"/>
    </source>
</evidence>
<organism evidence="10">
    <name type="scientific">Ralstonia pickettii (strain 12J)</name>
    <dbReference type="NCBI Taxonomy" id="402626"/>
    <lineage>
        <taxon>Bacteria</taxon>
        <taxon>Pseudomonadati</taxon>
        <taxon>Pseudomonadota</taxon>
        <taxon>Betaproteobacteria</taxon>
        <taxon>Burkholderiales</taxon>
        <taxon>Burkholderiaceae</taxon>
        <taxon>Ralstonia</taxon>
    </lineage>
</organism>
<sequence length="295" mass="30902">MLIGIDPVAEAKVTFISRTVVQGRALIPGADREVMIGRRLADKLGVRLGEKIVVMAQAANGELGTAAYGVGGIFSTESASFDGAFAFVTLPAAQSLLALGSRVSTINVRLEDRAHVSAAVALLRARIGGTDVTLIPWQELLPQLEDMVRLLRVVSSIILAVLLLVITTSVINTVFMAVTERTREFGVMLALGTSPAALRRMVVYESIALLLIASAVGYGAGIALVLYLGHAGMDLSSFFAGYSAIPGLTGIVYPRIFGATVVPPGIALLIAGVLVSLYPAAKAARLDPVQAIRHV</sequence>
<evidence type="ECO:0000259" key="8">
    <source>
        <dbReference type="Pfam" id="PF02687"/>
    </source>
</evidence>
<dbReference type="PANTHER" id="PTHR30489">
    <property type="entry name" value="LIPOPROTEIN-RELEASING SYSTEM TRANSMEMBRANE PROTEIN LOLE"/>
    <property type="match status" value="1"/>
</dbReference>
<keyword evidence="5 7" id="KW-1133">Transmembrane helix</keyword>
<evidence type="ECO:0000313" key="10">
    <source>
        <dbReference type="EMBL" id="ACD26829.1"/>
    </source>
</evidence>
<evidence type="ECO:0008006" key="11">
    <source>
        <dbReference type="Google" id="ProtNLM"/>
    </source>
</evidence>
<protein>
    <recommendedName>
        <fullName evidence="11">ABC3 transporter permease protein domain-containing protein</fullName>
    </recommendedName>
</protein>
<feature type="domain" description="MacB-like periplasmic core" evidence="9">
    <location>
        <begin position="19"/>
        <end position="125"/>
    </location>
</feature>
<dbReference type="PANTHER" id="PTHR30489:SF0">
    <property type="entry name" value="LIPOPROTEIN-RELEASING SYSTEM TRANSMEMBRANE PROTEIN LOLE"/>
    <property type="match status" value="1"/>
</dbReference>
<evidence type="ECO:0000256" key="5">
    <source>
        <dbReference type="ARBA" id="ARBA00022989"/>
    </source>
</evidence>
<feature type="transmembrane region" description="Helical" evidence="7">
    <location>
        <begin position="207"/>
        <end position="228"/>
    </location>
</feature>